<reference evidence="2 3" key="1">
    <citation type="submission" date="2014-04" db="EMBL/GenBank/DDBJ databases">
        <authorList>
            <consortium name="DOE Joint Genome Institute"/>
            <person name="Kuo A."/>
            <person name="Tarkka M."/>
            <person name="Buscot F."/>
            <person name="Kohler A."/>
            <person name="Nagy L.G."/>
            <person name="Floudas D."/>
            <person name="Copeland A."/>
            <person name="Barry K.W."/>
            <person name="Cichocki N."/>
            <person name="Veneault-Fourrey C."/>
            <person name="LaButti K."/>
            <person name="Lindquist E.A."/>
            <person name="Lipzen A."/>
            <person name="Lundell T."/>
            <person name="Morin E."/>
            <person name="Murat C."/>
            <person name="Sun H."/>
            <person name="Tunlid A."/>
            <person name="Henrissat B."/>
            <person name="Grigoriev I.V."/>
            <person name="Hibbett D.S."/>
            <person name="Martin F."/>
            <person name="Nordberg H.P."/>
            <person name="Cantor M.N."/>
            <person name="Hua S.X."/>
        </authorList>
    </citation>
    <scope>NUCLEOTIDE SEQUENCE [LARGE SCALE GENOMIC DNA]</scope>
    <source>
        <strain evidence="2 3">F 1598</strain>
    </source>
</reference>
<proteinExistence type="predicted"/>
<accession>A0A0C3G0F7</accession>
<protein>
    <recommendedName>
        <fullName evidence="1">AAA-ATPase-like domain-containing protein</fullName>
    </recommendedName>
</protein>
<dbReference type="InParanoid" id="A0A0C3G0F7"/>
<gene>
    <name evidence="2" type="ORF">PILCRDRAFT_398693</name>
</gene>
<name>A0A0C3G0F7_PILCF</name>
<dbReference type="InterPro" id="IPR027417">
    <property type="entry name" value="P-loop_NTPase"/>
</dbReference>
<dbReference type="Pfam" id="PF09820">
    <property type="entry name" value="AAA-ATPase_like"/>
    <property type="match status" value="1"/>
</dbReference>
<dbReference type="OrthoDB" id="2143434at2759"/>
<evidence type="ECO:0000313" key="3">
    <source>
        <dbReference type="Proteomes" id="UP000054166"/>
    </source>
</evidence>
<sequence length="323" mass="37388">MPSHVLAPSANNLALLVEKGNFVDKSRAIVEFLDDNQPVHLLLRPRRSGKTILLRLFRMFFQRANPADQEQRKKLFVNNKLAITEDPRFEREFARYPVLYVDFSNVIGETMDQLLTSFKRQISKVLRDAKRAGYFSNQEELTGMNRRFVDEMEKEVQADVDWADALFRLTEIVHLLTNRLVVVLVDEYDTPTSNAVRHGYFSQANEFFLNVFPPLFKNNEYIRGALLVGILPVAKAGWLSGMNNTRVYPLGSIKYSMACMFTEDETRNLYDREVALRDVENALPFSFEELKGWYNGYYTFDGSQLYNPWSIANALTDGILRSY</sequence>
<dbReference type="PANTHER" id="PTHR34825:SF1">
    <property type="entry name" value="AAA-ATPASE-LIKE DOMAIN-CONTAINING PROTEIN"/>
    <property type="match status" value="1"/>
</dbReference>
<dbReference type="Proteomes" id="UP000054166">
    <property type="component" value="Unassembled WGS sequence"/>
</dbReference>
<dbReference type="Gene3D" id="3.40.50.300">
    <property type="entry name" value="P-loop containing nucleotide triphosphate hydrolases"/>
    <property type="match status" value="1"/>
</dbReference>
<keyword evidence="3" id="KW-1185">Reference proteome</keyword>
<dbReference type="AlphaFoldDB" id="A0A0C3G0F7"/>
<evidence type="ECO:0000259" key="1">
    <source>
        <dbReference type="Pfam" id="PF09820"/>
    </source>
</evidence>
<organism evidence="2 3">
    <name type="scientific">Piloderma croceum (strain F 1598)</name>
    <dbReference type="NCBI Taxonomy" id="765440"/>
    <lineage>
        <taxon>Eukaryota</taxon>
        <taxon>Fungi</taxon>
        <taxon>Dikarya</taxon>
        <taxon>Basidiomycota</taxon>
        <taxon>Agaricomycotina</taxon>
        <taxon>Agaricomycetes</taxon>
        <taxon>Agaricomycetidae</taxon>
        <taxon>Atheliales</taxon>
        <taxon>Atheliaceae</taxon>
        <taxon>Piloderma</taxon>
    </lineage>
</organism>
<dbReference type="HOGENOM" id="CLU_021114_1_1_1"/>
<dbReference type="PANTHER" id="PTHR34825">
    <property type="entry name" value="CONSERVED PROTEIN, WITH A WEAK D-GALACTARATE DEHYDRATASE/ALTRONATE HYDROLASE DOMAIN"/>
    <property type="match status" value="1"/>
</dbReference>
<feature type="domain" description="AAA-ATPase-like" evidence="1">
    <location>
        <begin position="18"/>
        <end position="236"/>
    </location>
</feature>
<evidence type="ECO:0000313" key="2">
    <source>
        <dbReference type="EMBL" id="KIM84121.1"/>
    </source>
</evidence>
<dbReference type="EMBL" id="KN832988">
    <property type="protein sequence ID" value="KIM84121.1"/>
    <property type="molecule type" value="Genomic_DNA"/>
</dbReference>
<dbReference type="STRING" id="765440.A0A0C3G0F7"/>
<reference evidence="3" key="2">
    <citation type="submission" date="2015-01" db="EMBL/GenBank/DDBJ databases">
        <title>Evolutionary Origins and Diversification of the Mycorrhizal Mutualists.</title>
        <authorList>
            <consortium name="DOE Joint Genome Institute"/>
            <consortium name="Mycorrhizal Genomics Consortium"/>
            <person name="Kohler A."/>
            <person name="Kuo A."/>
            <person name="Nagy L.G."/>
            <person name="Floudas D."/>
            <person name="Copeland A."/>
            <person name="Barry K.W."/>
            <person name="Cichocki N."/>
            <person name="Veneault-Fourrey C."/>
            <person name="LaButti K."/>
            <person name="Lindquist E.A."/>
            <person name="Lipzen A."/>
            <person name="Lundell T."/>
            <person name="Morin E."/>
            <person name="Murat C."/>
            <person name="Riley R."/>
            <person name="Ohm R."/>
            <person name="Sun H."/>
            <person name="Tunlid A."/>
            <person name="Henrissat B."/>
            <person name="Grigoriev I.V."/>
            <person name="Hibbett D.S."/>
            <person name="Martin F."/>
        </authorList>
    </citation>
    <scope>NUCLEOTIDE SEQUENCE [LARGE SCALE GENOMIC DNA]</scope>
    <source>
        <strain evidence="3">F 1598</strain>
    </source>
</reference>
<dbReference type="InterPro" id="IPR018631">
    <property type="entry name" value="AAA-ATPase-like_dom"/>
</dbReference>